<evidence type="ECO:0000313" key="1">
    <source>
        <dbReference type="EMBL" id="KJK73331.1"/>
    </source>
</evidence>
<protein>
    <submittedName>
        <fullName evidence="1">Uncharacterized protein</fullName>
    </submittedName>
</protein>
<reference evidence="2" key="1">
    <citation type="journal article" date="2014" name="BMC Genomics">
        <title>The genome sequence of the biocontrol fungus Metarhizium anisopliae and comparative genomics of Metarhizium species.</title>
        <authorList>
            <person name="Pattemore J.A."/>
            <person name="Hane J.K."/>
            <person name="Williams A.H."/>
            <person name="Wilson B.A."/>
            <person name="Stodart B.J."/>
            <person name="Ash G.J."/>
        </authorList>
    </citation>
    <scope>NUCLEOTIDE SEQUENCE [LARGE SCALE GENOMIC DNA]</scope>
    <source>
        <strain evidence="2">BRIP 53293</strain>
    </source>
</reference>
<dbReference type="AlphaFoldDB" id="A0A0D9NHC3"/>
<dbReference type="EMBL" id="KE384946">
    <property type="protein sequence ID" value="KJK73331.1"/>
    <property type="molecule type" value="Genomic_DNA"/>
</dbReference>
<gene>
    <name evidence="1" type="ORF">H634G_11511</name>
</gene>
<accession>A0A0D9NHC3</accession>
<name>A0A0D9NHC3_METAN</name>
<organism evidence="1 2">
    <name type="scientific">Metarhizium anisopliae BRIP 53293</name>
    <dbReference type="NCBI Taxonomy" id="1291518"/>
    <lineage>
        <taxon>Eukaryota</taxon>
        <taxon>Fungi</taxon>
        <taxon>Dikarya</taxon>
        <taxon>Ascomycota</taxon>
        <taxon>Pezizomycotina</taxon>
        <taxon>Sordariomycetes</taxon>
        <taxon>Hypocreomycetidae</taxon>
        <taxon>Hypocreales</taxon>
        <taxon>Clavicipitaceae</taxon>
        <taxon>Metarhizium</taxon>
    </lineage>
</organism>
<keyword evidence="2" id="KW-1185">Reference proteome</keyword>
<sequence>MAKGNGFTRQQEWGMRLAERRWSRLEAHNSPLSPGAEPETHVWRCEGQVVPKCL</sequence>
<dbReference type="Proteomes" id="UP000054544">
    <property type="component" value="Unassembled WGS sequence"/>
</dbReference>
<proteinExistence type="predicted"/>
<evidence type="ECO:0000313" key="2">
    <source>
        <dbReference type="Proteomes" id="UP000054544"/>
    </source>
</evidence>